<accession>A0ABR7MIF4</accession>
<keyword evidence="1" id="KW-1133">Transmembrane helix</keyword>
<comment type="caution">
    <text evidence="2">The sequence shown here is derived from an EMBL/GenBank/DDBJ whole genome shotgun (WGS) entry which is preliminary data.</text>
</comment>
<feature type="transmembrane region" description="Helical" evidence="1">
    <location>
        <begin position="20"/>
        <end position="47"/>
    </location>
</feature>
<keyword evidence="1" id="KW-0472">Membrane</keyword>
<feature type="transmembrane region" description="Helical" evidence="1">
    <location>
        <begin position="59"/>
        <end position="85"/>
    </location>
</feature>
<evidence type="ECO:0000313" key="3">
    <source>
        <dbReference type="Proteomes" id="UP000622017"/>
    </source>
</evidence>
<dbReference type="RefSeq" id="WP_187318933.1">
    <property type="nucleotide sequence ID" value="NZ_JACSCY010000004.1"/>
</dbReference>
<name>A0ABR7MIF4_9BACT</name>
<gene>
    <name evidence="2" type="ORF">H8B15_06855</name>
</gene>
<reference evidence="2 3" key="1">
    <citation type="submission" date="2020-08" db="EMBL/GenBank/DDBJ databases">
        <title>Hymenobacter sp.</title>
        <authorList>
            <person name="Kim M.K."/>
        </authorList>
    </citation>
    <scope>NUCLEOTIDE SEQUENCE [LARGE SCALE GENOMIC DNA]</scope>
    <source>
        <strain evidence="2 3">BT507</strain>
    </source>
</reference>
<dbReference type="EMBL" id="JACSCY010000004">
    <property type="protein sequence ID" value="MBC6610634.1"/>
    <property type="molecule type" value="Genomic_DNA"/>
</dbReference>
<organism evidence="2 3">
    <name type="scientific">Hymenobacter citatus</name>
    <dbReference type="NCBI Taxonomy" id="2763506"/>
    <lineage>
        <taxon>Bacteria</taxon>
        <taxon>Pseudomonadati</taxon>
        <taxon>Bacteroidota</taxon>
        <taxon>Cytophagia</taxon>
        <taxon>Cytophagales</taxon>
        <taxon>Hymenobacteraceae</taxon>
        <taxon>Hymenobacter</taxon>
    </lineage>
</organism>
<dbReference type="Proteomes" id="UP000622017">
    <property type="component" value="Unassembled WGS sequence"/>
</dbReference>
<sequence>MKWLFIRSALLPDSTEQRMALLWGTIRIFVSFVAVFFAVYGCYWLLAEYSKLGSFHFDVLFVVCWVSLPISLPWLVAALVAAVYVNHDLLPHYSAA</sequence>
<evidence type="ECO:0000256" key="1">
    <source>
        <dbReference type="SAM" id="Phobius"/>
    </source>
</evidence>
<evidence type="ECO:0000313" key="2">
    <source>
        <dbReference type="EMBL" id="MBC6610634.1"/>
    </source>
</evidence>
<keyword evidence="1" id="KW-0812">Transmembrane</keyword>
<protein>
    <submittedName>
        <fullName evidence="2">Uncharacterized protein</fullName>
    </submittedName>
</protein>
<proteinExistence type="predicted"/>
<keyword evidence="3" id="KW-1185">Reference proteome</keyword>